<sequence length="134" mass="15076">MKDAEAGDVCLINLKVNVIFKFILGCVYIHPGTALAEIKLFFLRSLLNYSKNIAKIIPDYDRDLTTPNMIVGDFNGKTSQYHSVPGFRLSELNLSYNESSPTTLGNTCNDLTRLSEISMYPVLHVCHTFRITDL</sequence>
<dbReference type="Proteomes" id="UP000887116">
    <property type="component" value="Unassembled WGS sequence"/>
</dbReference>
<organism evidence="1 2">
    <name type="scientific">Trichonephila clavata</name>
    <name type="common">Joro spider</name>
    <name type="synonym">Nephila clavata</name>
    <dbReference type="NCBI Taxonomy" id="2740835"/>
    <lineage>
        <taxon>Eukaryota</taxon>
        <taxon>Metazoa</taxon>
        <taxon>Ecdysozoa</taxon>
        <taxon>Arthropoda</taxon>
        <taxon>Chelicerata</taxon>
        <taxon>Arachnida</taxon>
        <taxon>Araneae</taxon>
        <taxon>Araneomorphae</taxon>
        <taxon>Entelegynae</taxon>
        <taxon>Araneoidea</taxon>
        <taxon>Nephilidae</taxon>
        <taxon>Trichonephila</taxon>
    </lineage>
</organism>
<dbReference type="EMBL" id="BMAO01036919">
    <property type="protein sequence ID" value="GFR14015.1"/>
    <property type="molecule type" value="Genomic_DNA"/>
</dbReference>
<protein>
    <submittedName>
        <fullName evidence="1">Gamma-aminobutyric acid type B receptor subunit 1</fullName>
    </submittedName>
</protein>
<dbReference type="AlphaFoldDB" id="A0A8X6H2N2"/>
<keyword evidence="1" id="KW-0675">Receptor</keyword>
<dbReference type="OrthoDB" id="7422006at2759"/>
<proteinExistence type="predicted"/>
<reference evidence="1" key="1">
    <citation type="submission" date="2020-07" db="EMBL/GenBank/DDBJ databases">
        <title>Multicomponent nature underlies the extraordinary mechanical properties of spider dragline silk.</title>
        <authorList>
            <person name="Kono N."/>
            <person name="Nakamura H."/>
            <person name="Mori M."/>
            <person name="Yoshida Y."/>
            <person name="Ohtoshi R."/>
            <person name="Malay A.D."/>
            <person name="Moran D.A.P."/>
            <person name="Tomita M."/>
            <person name="Numata K."/>
            <person name="Arakawa K."/>
        </authorList>
    </citation>
    <scope>NUCLEOTIDE SEQUENCE</scope>
</reference>
<evidence type="ECO:0000313" key="2">
    <source>
        <dbReference type="Proteomes" id="UP000887116"/>
    </source>
</evidence>
<comment type="caution">
    <text evidence="1">The sequence shown here is derived from an EMBL/GenBank/DDBJ whole genome shotgun (WGS) entry which is preliminary data.</text>
</comment>
<keyword evidence="2" id="KW-1185">Reference proteome</keyword>
<evidence type="ECO:0000313" key="1">
    <source>
        <dbReference type="EMBL" id="GFR14015.1"/>
    </source>
</evidence>
<gene>
    <name evidence="1" type="primary">GABBR1</name>
    <name evidence="1" type="ORF">TNCT_393601</name>
</gene>
<accession>A0A8X6H2N2</accession>
<name>A0A8X6H2N2_TRICU</name>